<name>A0A6B4ZA74_CLOSG</name>
<comment type="caution">
    <text evidence="1">The sequence shown here is derived from an EMBL/GenBank/DDBJ whole genome shotgun (WGS) entry which is preliminary data.</text>
</comment>
<evidence type="ECO:0000313" key="2">
    <source>
        <dbReference type="Proteomes" id="UP000486601"/>
    </source>
</evidence>
<dbReference type="EMBL" id="SXCS01000004">
    <property type="protein sequence ID" value="NFR61566.1"/>
    <property type="molecule type" value="Genomic_DNA"/>
</dbReference>
<evidence type="ECO:0000313" key="1">
    <source>
        <dbReference type="EMBL" id="NFR61566.1"/>
    </source>
</evidence>
<organism evidence="1 2">
    <name type="scientific">Clostridium sporogenes</name>
    <dbReference type="NCBI Taxonomy" id="1509"/>
    <lineage>
        <taxon>Bacteria</taxon>
        <taxon>Bacillati</taxon>
        <taxon>Bacillota</taxon>
        <taxon>Clostridia</taxon>
        <taxon>Eubacteriales</taxon>
        <taxon>Clostridiaceae</taxon>
        <taxon>Clostridium</taxon>
    </lineage>
</organism>
<gene>
    <name evidence="1" type="ORF">FDF70_08700</name>
</gene>
<accession>A0A6B4ZA74</accession>
<protein>
    <submittedName>
        <fullName evidence="1">Uncharacterized protein</fullName>
    </submittedName>
</protein>
<dbReference type="AlphaFoldDB" id="A0A6B4ZA74"/>
<sequence length="44" mass="5166">MTLDKVELLSRYIEAFEYTKYDFFIVLFIGFVQILSLITIGIVC</sequence>
<reference evidence="1 2" key="1">
    <citation type="submission" date="2019-04" db="EMBL/GenBank/DDBJ databases">
        <title>Genome sequencing of Clostridium botulinum Groups I-IV and Clostridium butyricum.</title>
        <authorList>
            <person name="Brunt J."/>
            <person name="Van Vliet A.H.M."/>
            <person name="Stringer S.C."/>
            <person name="Carter A.T."/>
            <person name="Peck M.W."/>
        </authorList>
    </citation>
    <scope>NUCLEOTIDE SEQUENCE [LARGE SCALE GENOMIC DNA]</scope>
    <source>
        <strain evidence="1 2">IFR 18/108</strain>
    </source>
</reference>
<proteinExistence type="predicted"/>
<dbReference type="Proteomes" id="UP000486601">
    <property type="component" value="Unassembled WGS sequence"/>
</dbReference>